<name>A0AA38M8Z3_9CUCU</name>
<feature type="compositionally biased region" description="Polar residues" evidence="2">
    <location>
        <begin position="365"/>
        <end position="397"/>
    </location>
</feature>
<organism evidence="3 4">
    <name type="scientific">Zophobas morio</name>
    <dbReference type="NCBI Taxonomy" id="2755281"/>
    <lineage>
        <taxon>Eukaryota</taxon>
        <taxon>Metazoa</taxon>
        <taxon>Ecdysozoa</taxon>
        <taxon>Arthropoda</taxon>
        <taxon>Hexapoda</taxon>
        <taxon>Insecta</taxon>
        <taxon>Pterygota</taxon>
        <taxon>Neoptera</taxon>
        <taxon>Endopterygota</taxon>
        <taxon>Coleoptera</taxon>
        <taxon>Polyphaga</taxon>
        <taxon>Cucujiformia</taxon>
        <taxon>Tenebrionidae</taxon>
        <taxon>Zophobas</taxon>
    </lineage>
</organism>
<dbReference type="Proteomes" id="UP001168821">
    <property type="component" value="Unassembled WGS sequence"/>
</dbReference>
<dbReference type="PANTHER" id="PTHR13992">
    <property type="entry name" value="NUCLEAR RECEPTOR CO-REPRESSOR RELATED NCOR"/>
    <property type="match status" value="1"/>
</dbReference>
<dbReference type="GO" id="GO:0000785">
    <property type="term" value="C:chromatin"/>
    <property type="evidence" value="ECO:0007669"/>
    <property type="project" value="TreeGrafter"/>
</dbReference>
<proteinExistence type="inferred from homology"/>
<dbReference type="EMBL" id="JALNTZ010000006">
    <property type="protein sequence ID" value="KAJ3647768.1"/>
    <property type="molecule type" value="Genomic_DNA"/>
</dbReference>
<feature type="compositionally biased region" description="Polar residues" evidence="2">
    <location>
        <begin position="1007"/>
        <end position="1022"/>
    </location>
</feature>
<keyword evidence="4" id="KW-1185">Reference proteome</keyword>
<sequence length="1076" mass="121984">MKCPQSRVLPAAASRSQLLQSYRQYCRTRWTLERLVKCSVFRMWIKTIVLLCVAATLADKQPPKKKEDPRGKRNLQYHIAHYTGPNAYRRISTAPQIPLYHSQFFPGPRSYSPYHKGRHSFPPPPYAVQMEPLVHYSQRDPLYDTNALSLNADGQNDLLTDNNHLSESVYGPPQKHIIERPVYIKEPEPIIEIIIKESNVTLPPPPAPPAPPPKKKEQVQVFYVKYKKNPNGHGKDSVIYDKPVEAISPPIHDEQEEAPPPSHHHEVVTVPPPPSTTHRTIIKPDSETYHSPTGVKVTFGKEGFDYDKRSSKPEDLKAAEDESKSVQFPQGRQLAAFPPPRRPEIISFTPPPGYRQPQPYRPFSQFRQQTTHSFPRPSQQQYSTLPKFGQFSQPGKTQQHFPPPRPAPPSFQRQPVAYQPFESLRQPQFRPETRFPITQAPPITQKPAVFNQRPQSGDTRPQIRDAKPQITENKPQFSESRPQLKQKPQFQQPVVPQFQQQFAQFHQHPQPQVNQFAQQQQQQPQHQFLQQRPAVPQSNQYQFQQGLPQQHQQPQPFNPQPSIIPPGGELIQSVPKYEQHISVNEPLRSTQSHTQSQYQFQPQLQQSSIKLPSDASDKKQPQQQQSQYQPQQQQQQQQPQQQQQSQYQPQQQQSQYQPQHQLNPQTQYQPQSYDKIQQQLREANALQESIRSSSPQFYNFQQSQQLDFFQTSPRPSTYSTTSQTTTTTTTPKPSTTTKDPKVLNAQLPDEVPDDLREQLLSSGILNHASISILDYDKVGDIPLSALPPDQLANFYSAGGAQQIQGAGSDPVPSFAERDFDTEGSEIHEVTVKPEVQMKVVRYDPESDRGQQVQEAYVKDDATQVDPVVLNDEKYNRYLPLKISGAQFPIPDVPELKGKKISSVVVLAPIAYDFSSSRQTRDTKPEEIDLLEGQLLKELLKNPSRSNFQKFLESENQTRSDQQAVILLVAGSSENTKDKEIFMYDIATQTVSKLDGELSSAFVDAAEANSSDPDTKTSASSIVETRVPVPDPEDDLEAHGSENLESFVDVSGIPVGDDLTASESRQLLGISKTGRLA</sequence>
<dbReference type="InterPro" id="IPR051571">
    <property type="entry name" value="N-CoR_corepressor"/>
</dbReference>
<comment type="caution">
    <text evidence="3">The sequence shown here is derived from an EMBL/GenBank/DDBJ whole genome shotgun (WGS) entry which is preliminary data.</text>
</comment>
<comment type="similarity">
    <text evidence="1">Belongs to the N-CoR nuclear receptor corepressors family.</text>
</comment>
<accession>A0AA38M8Z3</accession>
<gene>
    <name evidence="3" type="ORF">Zmor_019629</name>
</gene>
<reference evidence="3" key="1">
    <citation type="journal article" date="2023" name="G3 (Bethesda)">
        <title>Whole genome assemblies of Zophobas morio and Tenebrio molitor.</title>
        <authorList>
            <person name="Kaur S."/>
            <person name="Stinson S.A."/>
            <person name="diCenzo G.C."/>
        </authorList>
    </citation>
    <scope>NUCLEOTIDE SEQUENCE</scope>
    <source>
        <strain evidence="3">QUZm001</strain>
    </source>
</reference>
<feature type="region of interest" description="Disordered" evidence="2">
    <location>
        <begin position="587"/>
        <end position="672"/>
    </location>
</feature>
<feature type="compositionally biased region" description="Low complexity" evidence="2">
    <location>
        <begin position="483"/>
        <end position="531"/>
    </location>
</feature>
<evidence type="ECO:0000313" key="4">
    <source>
        <dbReference type="Proteomes" id="UP001168821"/>
    </source>
</evidence>
<evidence type="ECO:0000256" key="2">
    <source>
        <dbReference type="SAM" id="MobiDB-lite"/>
    </source>
</evidence>
<feature type="region of interest" description="Disordered" evidence="2">
    <location>
        <begin position="1006"/>
        <end position="1042"/>
    </location>
</feature>
<dbReference type="PANTHER" id="PTHR13992:SF39">
    <property type="entry name" value="SMRTER, ISOFORM G"/>
    <property type="match status" value="1"/>
</dbReference>
<feature type="compositionally biased region" description="Low complexity" evidence="2">
    <location>
        <begin position="540"/>
        <end position="555"/>
    </location>
</feature>
<evidence type="ECO:0000256" key="1">
    <source>
        <dbReference type="ARBA" id="ARBA00010097"/>
    </source>
</evidence>
<feature type="compositionally biased region" description="Low complexity" evidence="2">
    <location>
        <begin position="621"/>
        <end position="672"/>
    </location>
</feature>
<dbReference type="AlphaFoldDB" id="A0AA38M8Z3"/>
<feature type="compositionally biased region" description="Low complexity" evidence="2">
    <location>
        <begin position="595"/>
        <end position="608"/>
    </location>
</feature>
<feature type="region of interest" description="Disordered" evidence="2">
    <location>
        <begin position="710"/>
        <end position="741"/>
    </location>
</feature>
<feature type="region of interest" description="Disordered" evidence="2">
    <location>
        <begin position="251"/>
        <end position="570"/>
    </location>
</feature>
<dbReference type="GO" id="GO:0006357">
    <property type="term" value="P:regulation of transcription by RNA polymerase II"/>
    <property type="evidence" value="ECO:0007669"/>
    <property type="project" value="TreeGrafter"/>
</dbReference>
<feature type="compositionally biased region" description="Low complexity" evidence="2">
    <location>
        <begin position="711"/>
        <end position="737"/>
    </location>
</feature>
<evidence type="ECO:0000313" key="3">
    <source>
        <dbReference type="EMBL" id="KAJ3647768.1"/>
    </source>
</evidence>
<feature type="compositionally biased region" description="Polar residues" evidence="2">
    <location>
        <begin position="470"/>
        <end position="481"/>
    </location>
</feature>
<protein>
    <submittedName>
        <fullName evidence="3">Uncharacterized protein</fullName>
    </submittedName>
</protein>
<feature type="compositionally biased region" description="Basic and acidic residues" evidence="2">
    <location>
        <begin position="302"/>
        <end position="324"/>
    </location>
</feature>